<sequence>MPFHTRNLPQTKGRTGDNGLTRQKDARSIVCDCQWTVRFKKQLNDTWIVTQLVDQHERHQLEGINPSAYPENRRLTPPARETMLDLVGHFSAPYNTIASVLNATHGVSLLGRDVYNRLYDYSQDTVPSTAKLIEILREDGFIYRVKVAMDNTLEALFLCKPHDVLMALNIIIVDHNLRTLRIALSFISNEQTSAYT</sequence>
<organism evidence="1 2">
    <name type="scientific">Lipomyces orientalis</name>
    <dbReference type="NCBI Taxonomy" id="1233043"/>
    <lineage>
        <taxon>Eukaryota</taxon>
        <taxon>Fungi</taxon>
        <taxon>Dikarya</taxon>
        <taxon>Ascomycota</taxon>
        <taxon>Saccharomycotina</taxon>
        <taxon>Lipomycetes</taxon>
        <taxon>Lipomycetales</taxon>
        <taxon>Lipomycetaceae</taxon>
        <taxon>Lipomyces</taxon>
    </lineage>
</organism>
<gene>
    <name evidence="1" type="ORF">V1517DRAFT_52672</name>
</gene>
<comment type="caution">
    <text evidence="1">The sequence shown here is derived from an EMBL/GenBank/DDBJ whole genome shotgun (WGS) entry which is preliminary data.</text>
</comment>
<accession>A0ACC3TF44</accession>
<dbReference type="EMBL" id="MU970202">
    <property type="protein sequence ID" value="KAK9319290.1"/>
    <property type="molecule type" value="Genomic_DNA"/>
</dbReference>
<name>A0ACC3TF44_9ASCO</name>
<proteinExistence type="predicted"/>
<keyword evidence="2" id="KW-1185">Reference proteome</keyword>
<protein>
    <submittedName>
        <fullName evidence="1">Uncharacterized protein</fullName>
    </submittedName>
</protein>
<reference evidence="2" key="1">
    <citation type="journal article" date="2024" name="Front. Bioeng. Biotechnol.">
        <title>Genome-scale model development and genomic sequencing of the oleaginous clade Lipomyces.</title>
        <authorList>
            <person name="Czajka J.J."/>
            <person name="Han Y."/>
            <person name="Kim J."/>
            <person name="Mondo S.J."/>
            <person name="Hofstad B.A."/>
            <person name="Robles A."/>
            <person name="Haridas S."/>
            <person name="Riley R."/>
            <person name="LaButti K."/>
            <person name="Pangilinan J."/>
            <person name="Andreopoulos W."/>
            <person name="Lipzen A."/>
            <person name="Yan J."/>
            <person name="Wang M."/>
            <person name="Ng V."/>
            <person name="Grigoriev I.V."/>
            <person name="Spatafora J.W."/>
            <person name="Magnuson J.K."/>
            <person name="Baker S.E."/>
            <person name="Pomraning K.R."/>
        </authorList>
    </citation>
    <scope>NUCLEOTIDE SEQUENCE [LARGE SCALE GENOMIC DNA]</scope>
    <source>
        <strain evidence="2">CBS 10300</strain>
    </source>
</reference>
<evidence type="ECO:0000313" key="1">
    <source>
        <dbReference type="EMBL" id="KAK9319290.1"/>
    </source>
</evidence>
<evidence type="ECO:0000313" key="2">
    <source>
        <dbReference type="Proteomes" id="UP001489719"/>
    </source>
</evidence>
<dbReference type="Proteomes" id="UP001489719">
    <property type="component" value="Unassembled WGS sequence"/>
</dbReference>